<name>A0A8X6MUM9_NEPPI</name>
<protein>
    <recommendedName>
        <fullName evidence="3">DNA-directed DNA polymerase</fullName>
    </recommendedName>
</protein>
<organism evidence="1 2">
    <name type="scientific">Nephila pilipes</name>
    <name type="common">Giant wood spider</name>
    <name type="synonym">Nephila maculata</name>
    <dbReference type="NCBI Taxonomy" id="299642"/>
    <lineage>
        <taxon>Eukaryota</taxon>
        <taxon>Metazoa</taxon>
        <taxon>Ecdysozoa</taxon>
        <taxon>Arthropoda</taxon>
        <taxon>Chelicerata</taxon>
        <taxon>Arachnida</taxon>
        <taxon>Araneae</taxon>
        <taxon>Araneomorphae</taxon>
        <taxon>Entelegynae</taxon>
        <taxon>Araneoidea</taxon>
        <taxon>Nephilidae</taxon>
        <taxon>Nephila</taxon>
    </lineage>
</organism>
<dbReference type="OrthoDB" id="6119432at2759"/>
<dbReference type="PANTHER" id="PTHR33568">
    <property type="entry name" value="DNA POLYMERASE"/>
    <property type="match status" value="1"/>
</dbReference>
<dbReference type="SUPFAM" id="SSF56672">
    <property type="entry name" value="DNA/RNA polymerases"/>
    <property type="match status" value="1"/>
</dbReference>
<dbReference type="PANTHER" id="PTHR33568:SF3">
    <property type="entry name" value="DNA-DIRECTED DNA POLYMERASE"/>
    <property type="match status" value="1"/>
</dbReference>
<keyword evidence="2" id="KW-1185">Reference proteome</keyword>
<dbReference type="GO" id="GO:0071897">
    <property type="term" value="P:DNA biosynthetic process"/>
    <property type="evidence" value="ECO:0007669"/>
    <property type="project" value="UniProtKB-ARBA"/>
</dbReference>
<dbReference type="InterPro" id="IPR043502">
    <property type="entry name" value="DNA/RNA_pol_sf"/>
</dbReference>
<dbReference type="Proteomes" id="UP000887013">
    <property type="component" value="Unassembled WGS sequence"/>
</dbReference>
<gene>
    <name evidence="1" type="primary">AVEN_179809_1</name>
    <name evidence="1" type="ORF">NPIL_325421</name>
</gene>
<sequence length="206" mass="23611">MFPLCRTLADEKQQSACQHSDDERALISTWVSEELKLAKKKEYHISQIYEFWGRWGMNLNKTKLSYVNNVSDFNRYLSVPTKNIKNIFLPSEEVAAIEWQVSSEFVEQDASTNIFIATFTTAWARFKLYHEMDKLGRDVLYHDTDSLVYASNGRNDSPLGNFLGDFTDELEGDTIKTFVSGGPKNYAYKTESGVTCCKVEGLHPEF</sequence>
<evidence type="ECO:0000313" key="1">
    <source>
        <dbReference type="EMBL" id="GFS78793.1"/>
    </source>
</evidence>
<comment type="caution">
    <text evidence="1">The sequence shown here is derived from an EMBL/GenBank/DDBJ whole genome shotgun (WGS) entry which is preliminary data.</text>
</comment>
<dbReference type="InterPro" id="IPR023211">
    <property type="entry name" value="DNA_pol_palm_dom_sf"/>
</dbReference>
<dbReference type="AlphaFoldDB" id="A0A8X6MUM9"/>
<evidence type="ECO:0008006" key="3">
    <source>
        <dbReference type="Google" id="ProtNLM"/>
    </source>
</evidence>
<reference evidence="1" key="1">
    <citation type="submission" date="2020-08" db="EMBL/GenBank/DDBJ databases">
        <title>Multicomponent nature underlies the extraordinary mechanical properties of spider dragline silk.</title>
        <authorList>
            <person name="Kono N."/>
            <person name="Nakamura H."/>
            <person name="Mori M."/>
            <person name="Yoshida Y."/>
            <person name="Ohtoshi R."/>
            <person name="Malay A.D."/>
            <person name="Moran D.A.P."/>
            <person name="Tomita M."/>
            <person name="Numata K."/>
            <person name="Arakawa K."/>
        </authorList>
    </citation>
    <scope>NUCLEOTIDE SEQUENCE</scope>
</reference>
<evidence type="ECO:0000313" key="2">
    <source>
        <dbReference type="Proteomes" id="UP000887013"/>
    </source>
</evidence>
<accession>A0A8X6MUM9</accession>
<proteinExistence type="predicted"/>
<dbReference type="Gene3D" id="3.90.1600.10">
    <property type="entry name" value="Palm domain of DNA polymerase"/>
    <property type="match status" value="1"/>
</dbReference>
<dbReference type="EMBL" id="BMAW01051129">
    <property type="protein sequence ID" value="GFS78793.1"/>
    <property type="molecule type" value="Genomic_DNA"/>
</dbReference>